<evidence type="ECO:0000256" key="1">
    <source>
        <dbReference type="SAM" id="MobiDB-lite"/>
    </source>
</evidence>
<protein>
    <submittedName>
        <fullName evidence="2">Uncharacterized protein</fullName>
    </submittedName>
</protein>
<evidence type="ECO:0000313" key="3">
    <source>
        <dbReference type="Proteomes" id="UP001501624"/>
    </source>
</evidence>
<organism evidence="2 3">
    <name type="scientific">Amycolatopsis tucumanensis</name>
    <dbReference type="NCBI Taxonomy" id="401106"/>
    <lineage>
        <taxon>Bacteria</taxon>
        <taxon>Bacillati</taxon>
        <taxon>Actinomycetota</taxon>
        <taxon>Actinomycetes</taxon>
        <taxon>Pseudonocardiales</taxon>
        <taxon>Pseudonocardiaceae</taxon>
        <taxon>Amycolatopsis</taxon>
    </lineage>
</organism>
<evidence type="ECO:0000313" key="2">
    <source>
        <dbReference type="EMBL" id="GAA3824127.1"/>
    </source>
</evidence>
<comment type="caution">
    <text evidence="2">The sequence shown here is derived from an EMBL/GenBank/DDBJ whole genome shotgun (WGS) entry which is preliminary data.</text>
</comment>
<dbReference type="EMBL" id="BAABCM010000007">
    <property type="protein sequence ID" value="GAA3824127.1"/>
    <property type="molecule type" value="Genomic_DNA"/>
</dbReference>
<reference evidence="3" key="1">
    <citation type="journal article" date="2019" name="Int. J. Syst. Evol. Microbiol.">
        <title>The Global Catalogue of Microorganisms (GCM) 10K type strain sequencing project: providing services to taxonomists for standard genome sequencing and annotation.</title>
        <authorList>
            <consortium name="The Broad Institute Genomics Platform"/>
            <consortium name="The Broad Institute Genome Sequencing Center for Infectious Disease"/>
            <person name="Wu L."/>
            <person name="Ma J."/>
        </authorList>
    </citation>
    <scope>NUCLEOTIDE SEQUENCE [LARGE SCALE GENOMIC DNA]</scope>
    <source>
        <strain evidence="3">JCM 17017</strain>
    </source>
</reference>
<keyword evidence="3" id="KW-1185">Reference proteome</keyword>
<name>A0ABP7IQ37_9PSEU</name>
<sequence>MRLVLSTGALPPRQRGSGPNGLYEPPPEPVPEGAPSAHADRGGFGPPAELREALR</sequence>
<accession>A0ABP7IQ37</accession>
<proteinExistence type="predicted"/>
<dbReference type="Proteomes" id="UP001501624">
    <property type="component" value="Unassembled WGS sequence"/>
</dbReference>
<feature type="region of interest" description="Disordered" evidence="1">
    <location>
        <begin position="1"/>
        <end position="55"/>
    </location>
</feature>
<gene>
    <name evidence="2" type="ORF">GCM10022380_48700</name>
</gene>